<evidence type="ECO:0000256" key="3">
    <source>
        <dbReference type="ARBA" id="ARBA00022737"/>
    </source>
</evidence>
<dbReference type="InterPro" id="IPR000716">
    <property type="entry name" value="Thyroglobulin_1"/>
</dbReference>
<dbReference type="PANTHER" id="PTHR12352:SF3">
    <property type="entry name" value="NIDOGEN-2"/>
    <property type="match status" value="1"/>
</dbReference>
<dbReference type="SMART" id="SM00211">
    <property type="entry name" value="TY"/>
    <property type="match status" value="1"/>
</dbReference>
<dbReference type="GO" id="GO:0004867">
    <property type="term" value="F:serine-type endopeptidase inhibitor activity"/>
    <property type="evidence" value="ECO:0007669"/>
    <property type="project" value="InterPro"/>
</dbReference>
<evidence type="ECO:0000256" key="2">
    <source>
        <dbReference type="ARBA" id="ARBA00022525"/>
    </source>
</evidence>
<sequence length="205" mass="22767">TVSAEVNPCKRQPFRGRCPSVKGKIQPRSQFVLRYYLRDSECVSYPFGHCADDEDEPKLFRYKEECEQACIGKKAKTADTSATVSRKLTTTATTNDDSSSSSSKSVTEENDSGVKSPNSNGSTSSPYRTTSTTPRRPLTECQRRRQTSESSFGKTGYIPICAADGSFRPLQCELPPSEQCFCVDRNGLEIPHSRTNHTKKPDCSR</sequence>
<organism evidence="10">
    <name type="scientific">Gongylonema pulchrum</name>
    <dbReference type="NCBI Taxonomy" id="637853"/>
    <lineage>
        <taxon>Eukaryota</taxon>
        <taxon>Metazoa</taxon>
        <taxon>Ecdysozoa</taxon>
        <taxon>Nematoda</taxon>
        <taxon>Chromadorea</taxon>
        <taxon>Rhabditida</taxon>
        <taxon>Spirurina</taxon>
        <taxon>Spiruromorpha</taxon>
        <taxon>Spiruroidea</taxon>
        <taxon>Gongylonematidae</taxon>
        <taxon>Gongylonema</taxon>
    </lineage>
</organism>
<evidence type="ECO:0000256" key="1">
    <source>
        <dbReference type="ARBA" id="ARBA00004613"/>
    </source>
</evidence>
<evidence type="ECO:0000313" key="10">
    <source>
        <dbReference type="WBParaSite" id="GPUH_0000185601-mRNA-1"/>
    </source>
</evidence>
<feature type="domain" description="Thyroglobulin type-1" evidence="7">
    <location>
        <begin position="138"/>
        <end position="203"/>
    </location>
</feature>
<keyword evidence="4" id="KW-1015">Disulfide bond</keyword>
<keyword evidence="3" id="KW-0677">Repeat</keyword>
<name>A0A183CZG1_9BILA</name>
<evidence type="ECO:0000313" key="9">
    <source>
        <dbReference type="Proteomes" id="UP000271098"/>
    </source>
</evidence>
<dbReference type="Proteomes" id="UP000271098">
    <property type="component" value="Unassembled WGS sequence"/>
</dbReference>
<dbReference type="InterPro" id="IPR051950">
    <property type="entry name" value="Dev_reg/Prot_inhib"/>
</dbReference>
<comment type="caution">
    <text evidence="5">Lacks conserved residue(s) required for the propagation of feature annotation.</text>
</comment>
<dbReference type="EMBL" id="UYRT01002471">
    <property type="protein sequence ID" value="VDK31090.1"/>
    <property type="molecule type" value="Genomic_DNA"/>
</dbReference>
<accession>A0A183CZG1</accession>
<dbReference type="Pfam" id="PF00086">
    <property type="entry name" value="Thyroglobulin_1"/>
    <property type="match status" value="1"/>
</dbReference>
<reference evidence="8 9" key="2">
    <citation type="submission" date="2018-11" db="EMBL/GenBank/DDBJ databases">
        <authorList>
            <consortium name="Pathogen Informatics"/>
        </authorList>
    </citation>
    <scope>NUCLEOTIDE SEQUENCE [LARGE SCALE GENOMIC DNA]</scope>
</reference>
<gene>
    <name evidence="8" type="ORF">GPUH_LOCUS1852</name>
</gene>
<feature type="compositionally biased region" description="Low complexity" evidence="6">
    <location>
        <begin position="122"/>
        <end position="136"/>
    </location>
</feature>
<dbReference type="WBParaSite" id="GPUH_0000185601-mRNA-1">
    <property type="protein sequence ID" value="GPUH_0000185601-mRNA-1"/>
    <property type="gene ID" value="GPUH_0000185601"/>
</dbReference>
<dbReference type="InterPro" id="IPR036880">
    <property type="entry name" value="Kunitz_BPTI_sf"/>
</dbReference>
<dbReference type="PANTHER" id="PTHR12352">
    <property type="entry name" value="SECRETED MODULAR CALCIUM-BINDING PROTEIN"/>
    <property type="match status" value="1"/>
</dbReference>
<protein>
    <submittedName>
        <fullName evidence="10">Thyroglobulin type-1 domain-containing protein</fullName>
    </submittedName>
</protein>
<evidence type="ECO:0000313" key="8">
    <source>
        <dbReference type="EMBL" id="VDK31090.1"/>
    </source>
</evidence>
<dbReference type="PROSITE" id="PS51162">
    <property type="entry name" value="THYROGLOBULIN_1_2"/>
    <property type="match status" value="1"/>
</dbReference>
<dbReference type="AlphaFoldDB" id="A0A183CZG1"/>
<feature type="compositionally biased region" description="Basic and acidic residues" evidence="6">
    <location>
        <begin position="137"/>
        <end position="147"/>
    </location>
</feature>
<proteinExistence type="predicted"/>
<comment type="subcellular location">
    <subcellularLocation>
        <location evidence="1">Secreted</location>
    </subcellularLocation>
</comment>
<feature type="region of interest" description="Disordered" evidence="6">
    <location>
        <begin position="81"/>
        <end position="152"/>
    </location>
</feature>
<evidence type="ECO:0000256" key="4">
    <source>
        <dbReference type="ARBA" id="ARBA00023157"/>
    </source>
</evidence>
<dbReference type="GO" id="GO:0005615">
    <property type="term" value="C:extracellular space"/>
    <property type="evidence" value="ECO:0007669"/>
    <property type="project" value="TreeGrafter"/>
</dbReference>
<evidence type="ECO:0000256" key="5">
    <source>
        <dbReference type="PROSITE-ProRule" id="PRU00500"/>
    </source>
</evidence>
<dbReference type="PROSITE" id="PS00484">
    <property type="entry name" value="THYROGLOBULIN_1_1"/>
    <property type="match status" value="1"/>
</dbReference>
<evidence type="ECO:0000256" key="6">
    <source>
        <dbReference type="SAM" id="MobiDB-lite"/>
    </source>
</evidence>
<keyword evidence="9" id="KW-1185">Reference proteome</keyword>
<reference evidence="10" key="1">
    <citation type="submission" date="2016-06" db="UniProtKB">
        <authorList>
            <consortium name="WormBaseParasite"/>
        </authorList>
    </citation>
    <scope>IDENTIFICATION</scope>
</reference>
<feature type="compositionally biased region" description="Low complexity" evidence="6">
    <location>
        <begin position="89"/>
        <end position="105"/>
    </location>
</feature>
<dbReference type="OrthoDB" id="4473401at2759"/>
<dbReference type="Gene3D" id="4.10.800.10">
    <property type="entry name" value="Thyroglobulin type-1"/>
    <property type="match status" value="1"/>
</dbReference>
<dbReference type="SUPFAM" id="SSF57610">
    <property type="entry name" value="Thyroglobulin type-1 domain"/>
    <property type="match status" value="1"/>
</dbReference>
<evidence type="ECO:0000259" key="7">
    <source>
        <dbReference type="PROSITE" id="PS51162"/>
    </source>
</evidence>
<dbReference type="Gene3D" id="4.10.410.10">
    <property type="entry name" value="Pancreatic trypsin inhibitor Kunitz domain"/>
    <property type="match status" value="1"/>
</dbReference>
<dbReference type="CDD" id="cd00191">
    <property type="entry name" value="TY"/>
    <property type="match status" value="1"/>
</dbReference>
<dbReference type="InterPro" id="IPR036857">
    <property type="entry name" value="Thyroglobulin_1_sf"/>
</dbReference>
<keyword evidence="2" id="KW-0964">Secreted</keyword>